<dbReference type="OrthoDB" id="40902at2759"/>
<gene>
    <name evidence="11" type="ORF">TTHERM_00668030</name>
</gene>
<keyword evidence="7" id="KW-0067">ATP-binding</keyword>
<dbReference type="GO" id="GO:0005509">
    <property type="term" value="F:calcium ion binding"/>
    <property type="evidence" value="ECO:0007669"/>
    <property type="project" value="InterPro"/>
</dbReference>
<dbReference type="AlphaFoldDB" id="Q23T79"/>
<evidence type="ECO:0000313" key="11">
    <source>
        <dbReference type="EMBL" id="EAR99827.2"/>
    </source>
</evidence>
<dbReference type="InterPro" id="IPR011992">
    <property type="entry name" value="EF-hand-dom_pair"/>
</dbReference>
<evidence type="ECO:0000256" key="1">
    <source>
        <dbReference type="ARBA" id="ARBA00001946"/>
    </source>
</evidence>
<dbReference type="RefSeq" id="XP_001020072.2">
    <property type="nucleotide sequence ID" value="XM_001020072.2"/>
</dbReference>
<dbReference type="PROSITE" id="PS50222">
    <property type="entry name" value="EF_HAND_2"/>
    <property type="match status" value="4"/>
</dbReference>
<dbReference type="GO" id="GO:0004674">
    <property type="term" value="F:protein serine/threonine kinase activity"/>
    <property type="evidence" value="ECO:0007669"/>
    <property type="project" value="UniProtKB-KW"/>
</dbReference>
<keyword evidence="4" id="KW-0547">Nucleotide-binding</keyword>
<proteinExistence type="inferred from homology"/>
<evidence type="ECO:0000256" key="6">
    <source>
        <dbReference type="ARBA" id="ARBA00022837"/>
    </source>
</evidence>
<dbReference type="HOGENOM" id="CLU_000288_37_4_1"/>
<evidence type="ECO:0000256" key="7">
    <source>
        <dbReference type="ARBA" id="ARBA00022840"/>
    </source>
</evidence>
<keyword evidence="12" id="KW-1185">Reference proteome</keyword>
<dbReference type="GeneID" id="7840459"/>
<dbReference type="PROSITE" id="PS00109">
    <property type="entry name" value="PROTEIN_KINASE_TYR"/>
    <property type="match status" value="1"/>
</dbReference>
<accession>Q23T79</accession>
<dbReference type="SMART" id="SM00220">
    <property type="entry name" value="S_TKc"/>
    <property type="match status" value="1"/>
</dbReference>
<protein>
    <submittedName>
        <fullName evidence="11">Calcium-dependent kinase</fullName>
    </submittedName>
</protein>
<dbReference type="PROSITE" id="PS50011">
    <property type="entry name" value="PROTEIN_KINASE_DOM"/>
    <property type="match status" value="1"/>
</dbReference>
<dbReference type="SUPFAM" id="SSF56112">
    <property type="entry name" value="Protein kinase-like (PK-like)"/>
    <property type="match status" value="1"/>
</dbReference>
<dbReference type="EMBL" id="GG662636">
    <property type="protein sequence ID" value="EAR99827.2"/>
    <property type="molecule type" value="Genomic_DNA"/>
</dbReference>
<keyword evidence="5 11" id="KW-0418">Kinase</keyword>
<dbReference type="FunFam" id="1.10.238.10:FF:000001">
    <property type="entry name" value="Calmodulin 1"/>
    <property type="match status" value="1"/>
</dbReference>
<evidence type="ECO:0000256" key="4">
    <source>
        <dbReference type="ARBA" id="ARBA00022741"/>
    </source>
</evidence>
<sequence>MGCGITRESEVKESLNQRGDGSVQKVSDIKVNNLNFIDEASRKITDDYEISEIIYFNKFGHVKKVVKKDTKEERVMKIVNKKYVDNSVNNFNITNEIIYLSQLSHPNIIKAYEYYKDSINYYFIFEFVDSGSLIDRIIECDFFSEKLVKTVAKQVLEVLAYIHNRHIVHRDITLKNILMNSFSKQQDLQIKIIDWGNATNIQGNENLKQITGELHFRAPEVLSQSYSYGCDIWSLGVVIYTLIEGEVPFVKKTEAEIIQSIKNESLSFSSSNWENVTIECKQIVQSMLQKDHKKRPKAVELLENKWFSDNETDKEITKNKFVENMTQFQAYNVLQQATISYIATHQISQFERSSVAQLFQKLDTNHTGSLSKEEIAQVCKLQFGQQLTESQINDIFEELDIDKSGNISYNEFITIVSNKQELLCEENVAKAFKYFDKDNSGFITQDELKRSLGYSLISKNEKVWEEFMSKCDLNGDNKISFDEFKILVKGLKS</sequence>
<dbReference type="InterPro" id="IPR000719">
    <property type="entry name" value="Prot_kinase_dom"/>
</dbReference>
<organism evidence="11 12">
    <name type="scientific">Tetrahymena thermophila (strain SB210)</name>
    <dbReference type="NCBI Taxonomy" id="312017"/>
    <lineage>
        <taxon>Eukaryota</taxon>
        <taxon>Sar</taxon>
        <taxon>Alveolata</taxon>
        <taxon>Ciliophora</taxon>
        <taxon>Intramacronucleata</taxon>
        <taxon>Oligohymenophorea</taxon>
        <taxon>Hymenostomatida</taxon>
        <taxon>Tetrahymenina</taxon>
        <taxon>Tetrahymenidae</taxon>
        <taxon>Tetrahymena</taxon>
    </lineage>
</organism>
<dbReference type="InterPro" id="IPR018247">
    <property type="entry name" value="EF_Hand_1_Ca_BS"/>
</dbReference>
<dbReference type="SUPFAM" id="SSF47473">
    <property type="entry name" value="EF-hand"/>
    <property type="match status" value="1"/>
</dbReference>
<evidence type="ECO:0000256" key="2">
    <source>
        <dbReference type="ARBA" id="ARBA00022527"/>
    </source>
</evidence>
<evidence type="ECO:0000256" key="3">
    <source>
        <dbReference type="ARBA" id="ARBA00022679"/>
    </source>
</evidence>
<dbReference type="KEGG" id="tet:TTHERM_00668030"/>
<dbReference type="Pfam" id="PF13499">
    <property type="entry name" value="EF-hand_7"/>
    <property type="match status" value="2"/>
</dbReference>
<dbReference type="PROSITE" id="PS00018">
    <property type="entry name" value="EF_HAND_1"/>
    <property type="match status" value="4"/>
</dbReference>
<evidence type="ECO:0000259" key="9">
    <source>
        <dbReference type="PROSITE" id="PS50011"/>
    </source>
</evidence>
<feature type="domain" description="EF-hand" evidence="10">
    <location>
        <begin position="350"/>
        <end position="385"/>
    </location>
</feature>
<keyword evidence="6" id="KW-0106">Calcium</keyword>
<evidence type="ECO:0000259" key="10">
    <source>
        <dbReference type="PROSITE" id="PS50222"/>
    </source>
</evidence>
<dbReference type="Pfam" id="PF00069">
    <property type="entry name" value="Pkinase"/>
    <property type="match status" value="1"/>
</dbReference>
<feature type="domain" description="EF-hand" evidence="10">
    <location>
        <begin position="387"/>
        <end position="422"/>
    </location>
</feature>
<dbReference type="InterPro" id="IPR008266">
    <property type="entry name" value="Tyr_kinase_AS"/>
</dbReference>
<feature type="domain" description="Protein kinase" evidence="9">
    <location>
        <begin position="48"/>
        <end position="307"/>
    </location>
</feature>
<evidence type="ECO:0000256" key="5">
    <source>
        <dbReference type="ARBA" id="ARBA00022777"/>
    </source>
</evidence>
<dbReference type="CDD" id="cd00051">
    <property type="entry name" value="EFh"/>
    <property type="match status" value="1"/>
</dbReference>
<dbReference type="InterPro" id="IPR011009">
    <property type="entry name" value="Kinase-like_dom_sf"/>
</dbReference>
<dbReference type="InterPro" id="IPR002048">
    <property type="entry name" value="EF_hand_dom"/>
</dbReference>
<dbReference type="PANTHER" id="PTHR24349">
    <property type="entry name" value="SERINE/THREONINE-PROTEIN KINASE"/>
    <property type="match status" value="1"/>
</dbReference>
<evidence type="ECO:0000313" key="12">
    <source>
        <dbReference type="Proteomes" id="UP000009168"/>
    </source>
</evidence>
<keyword evidence="2" id="KW-0723">Serine/threonine-protein kinase</keyword>
<dbReference type="InterPro" id="IPR050205">
    <property type="entry name" value="CDPK_Ser/Thr_kinases"/>
</dbReference>
<dbReference type="Gene3D" id="1.10.238.10">
    <property type="entry name" value="EF-hand"/>
    <property type="match status" value="1"/>
</dbReference>
<feature type="domain" description="EF-hand" evidence="10">
    <location>
        <begin position="459"/>
        <end position="493"/>
    </location>
</feature>
<dbReference type="Gene3D" id="1.10.510.10">
    <property type="entry name" value="Transferase(Phosphotransferase) domain 1"/>
    <property type="match status" value="1"/>
</dbReference>
<dbReference type="InParanoid" id="Q23T79"/>
<comment type="similarity">
    <text evidence="8">Belongs to the protein kinase superfamily. Ser/Thr protein kinase family. CDPK subfamily.</text>
</comment>
<evidence type="ECO:0000256" key="8">
    <source>
        <dbReference type="ARBA" id="ARBA00024334"/>
    </source>
</evidence>
<dbReference type="Gene3D" id="3.30.200.20">
    <property type="entry name" value="Phosphorylase Kinase, domain 1"/>
    <property type="match status" value="1"/>
</dbReference>
<dbReference type="eggNOG" id="KOG0032">
    <property type="taxonomic scope" value="Eukaryota"/>
</dbReference>
<dbReference type="GO" id="GO:0005524">
    <property type="term" value="F:ATP binding"/>
    <property type="evidence" value="ECO:0007669"/>
    <property type="project" value="UniProtKB-KW"/>
</dbReference>
<name>Q23T79_TETTS</name>
<feature type="domain" description="EF-hand" evidence="10">
    <location>
        <begin position="423"/>
        <end position="458"/>
    </location>
</feature>
<dbReference type="Proteomes" id="UP000009168">
    <property type="component" value="Unassembled WGS sequence"/>
</dbReference>
<comment type="cofactor">
    <cofactor evidence="1">
        <name>Mg(2+)</name>
        <dbReference type="ChEBI" id="CHEBI:18420"/>
    </cofactor>
</comment>
<reference evidence="12" key="1">
    <citation type="journal article" date="2006" name="PLoS Biol.">
        <title>Macronuclear genome sequence of the ciliate Tetrahymena thermophila, a model eukaryote.</title>
        <authorList>
            <person name="Eisen J.A."/>
            <person name="Coyne R.S."/>
            <person name="Wu M."/>
            <person name="Wu D."/>
            <person name="Thiagarajan M."/>
            <person name="Wortman J.R."/>
            <person name="Badger J.H."/>
            <person name="Ren Q."/>
            <person name="Amedeo P."/>
            <person name="Jones K.M."/>
            <person name="Tallon L.J."/>
            <person name="Delcher A.L."/>
            <person name="Salzberg S.L."/>
            <person name="Silva J.C."/>
            <person name="Haas B.J."/>
            <person name="Majoros W.H."/>
            <person name="Farzad M."/>
            <person name="Carlton J.M."/>
            <person name="Smith R.K. Jr."/>
            <person name="Garg J."/>
            <person name="Pearlman R.E."/>
            <person name="Karrer K.M."/>
            <person name="Sun L."/>
            <person name="Manning G."/>
            <person name="Elde N.C."/>
            <person name="Turkewitz A.P."/>
            <person name="Asai D.J."/>
            <person name="Wilkes D.E."/>
            <person name="Wang Y."/>
            <person name="Cai H."/>
            <person name="Collins K."/>
            <person name="Stewart B.A."/>
            <person name="Lee S.R."/>
            <person name="Wilamowska K."/>
            <person name="Weinberg Z."/>
            <person name="Ruzzo W.L."/>
            <person name="Wloga D."/>
            <person name="Gaertig J."/>
            <person name="Frankel J."/>
            <person name="Tsao C.-C."/>
            <person name="Gorovsky M.A."/>
            <person name="Keeling P.J."/>
            <person name="Waller R.F."/>
            <person name="Patron N.J."/>
            <person name="Cherry J.M."/>
            <person name="Stover N.A."/>
            <person name="Krieger C.J."/>
            <person name="del Toro C."/>
            <person name="Ryder H.F."/>
            <person name="Williamson S.C."/>
            <person name="Barbeau R.A."/>
            <person name="Hamilton E.P."/>
            <person name="Orias E."/>
        </authorList>
    </citation>
    <scope>NUCLEOTIDE SEQUENCE [LARGE SCALE GENOMIC DNA]</scope>
    <source>
        <strain evidence="12">SB210</strain>
    </source>
</reference>
<dbReference type="SMART" id="SM00054">
    <property type="entry name" value="EFh"/>
    <property type="match status" value="4"/>
</dbReference>
<keyword evidence="3" id="KW-0808">Transferase</keyword>